<sequence length="71" mass="7647">MIIAVITRMVTIDTAEATSGTLIVTSDLSLLFFYAMTGARSTGVNHTWFPSLLALPVDSPPLHFLTANISH</sequence>
<protein>
    <submittedName>
        <fullName evidence="3">Secreted protein</fullName>
    </submittedName>
</protein>
<reference evidence="3" key="2">
    <citation type="submission" date="2016-06" db="UniProtKB">
        <authorList>
            <consortium name="WormBaseParasite"/>
        </authorList>
    </citation>
    <scope>IDENTIFICATION</scope>
</reference>
<proteinExistence type="predicted"/>
<dbReference type="WBParaSite" id="OFLC_0000053601-mRNA-1">
    <property type="protein sequence ID" value="OFLC_0000053601-mRNA-1"/>
    <property type="gene ID" value="OFLC_0000053601"/>
</dbReference>
<evidence type="ECO:0000313" key="3">
    <source>
        <dbReference type="WBParaSite" id="OFLC_0000053601-mRNA-1"/>
    </source>
</evidence>
<evidence type="ECO:0000313" key="2">
    <source>
        <dbReference type="Proteomes" id="UP000242913"/>
    </source>
</evidence>
<accession>A0A183GZ77</accession>
<organism evidence="3">
    <name type="scientific">Onchocerca flexuosa</name>
    <dbReference type="NCBI Taxonomy" id="387005"/>
    <lineage>
        <taxon>Eukaryota</taxon>
        <taxon>Metazoa</taxon>
        <taxon>Ecdysozoa</taxon>
        <taxon>Nematoda</taxon>
        <taxon>Chromadorea</taxon>
        <taxon>Rhabditida</taxon>
        <taxon>Spirurina</taxon>
        <taxon>Spiruromorpha</taxon>
        <taxon>Filarioidea</taxon>
        <taxon>Onchocercidae</taxon>
        <taxon>Onchocerca</taxon>
    </lineage>
</organism>
<dbReference type="AlphaFoldDB" id="A0A183GZ77"/>
<keyword evidence="2" id="KW-1185">Reference proteome</keyword>
<evidence type="ECO:0000313" key="1">
    <source>
        <dbReference type="EMBL" id="OZC11457.1"/>
    </source>
</evidence>
<gene>
    <name evidence="1" type="ORF">X798_01314</name>
</gene>
<dbReference type="Proteomes" id="UP000242913">
    <property type="component" value="Unassembled WGS sequence"/>
</dbReference>
<name>A0A183GZ77_9BILA</name>
<dbReference type="EMBL" id="KZ269980">
    <property type="protein sequence ID" value="OZC11457.1"/>
    <property type="molecule type" value="Genomic_DNA"/>
</dbReference>
<reference evidence="1 2" key="1">
    <citation type="submission" date="2015-12" db="EMBL/GenBank/DDBJ databases">
        <title>Draft genome of the nematode, Onchocerca flexuosa.</title>
        <authorList>
            <person name="Mitreva M."/>
        </authorList>
    </citation>
    <scope>NUCLEOTIDE SEQUENCE [LARGE SCALE GENOMIC DNA]</scope>
    <source>
        <strain evidence="1">Red Deer</strain>
    </source>
</reference>